<reference evidence="1" key="1">
    <citation type="submission" date="2022-06" db="EMBL/GenBank/DDBJ databases">
        <title>Vallitalea longa sp. nov., an anaerobic bacterium isolated from marine sediment.</title>
        <authorList>
            <person name="Hirano S."/>
            <person name="Terahara T."/>
            <person name="Mori K."/>
            <person name="Hamada M."/>
            <person name="Matsumoto R."/>
            <person name="Kobayashi T."/>
        </authorList>
    </citation>
    <scope>NUCLEOTIDE SEQUENCE</scope>
    <source>
        <strain evidence="1">SH18-1</strain>
    </source>
</reference>
<evidence type="ECO:0008006" key="3">
    <source>
        <dbReference type="Google" id="ProtNLM"/>
    </source>
</evidence>
<accession>A0A9W6DHR0</accession>
<protein>
    <recommendedName>
        <fullName evidence="3">Flagellar hook-length control protein FliK</fullName>
    </recommendedName>
</protein>
<gene>
    <name evidence="1" type="ORF">SH1V18_42080</name>
</gene>
<dbReference type="EMBL" id="BRLB01000020">
    <property type="protein sequence ID" value="GKX31728.1"/>
    <property type="molecule type" value="Genomic_DNA"/>
</dbReference>
<dbReference type="AlphaFoldDB" id="A0A9W6DHR0"/>
<dbReference type="Proteomes" id="UP001144256">
    <property type="component" value="Unassembled WGS sequence"/>
</dbReference>
<comment type="caution">
    <text evidence="1">The sequence shown here is derived from an EMBL/GenBank/DDBJ whole genome shotgun (WGS) entry which is preliminary data.</text>
</comment>
<evidence type="ECO:0000313" key="1">
    <source>
        <dbReference type="EMBL" id="GKX31728.1"/>
    </source>
</evidence>
<sequence length="538" mass="62142">MRVNYNRQINKVIDISKISRVSGREFQKGQILKGEVLDIKQKNILIRLANSTVITAKLTDQMEFSIGQKVMFQVKESNMEQILLKPIMDESSNPKSNKLSQILEEANVTVNNKNIEIVDKLLNNNMKIDKEFINKILTLTRQFKDTDVDKLILLLKNDIPVTEENIEQLNNYIKNNNSIKQDMISLANHIIDDEHINVDVKQKLINIFTYSDSDFSTVDTKSSSEDMSLNVGSQEVSEMVDAKLNSEFVKNQQVSTDVISNQTNDVNMEKLGDILSQEGIDELKDEINNTYTLKGNNTLDLSKDLTMEKLQQEIFALEIKEEIKKHIMNNITNRLLKTAVDKNIYLSKNALNDPKLINEYFNDIYNKVVNILKLTQGTMNGKNSAISKDAAKIKNNIEFMNNLNSNFNYVQLPFKFNNKLVGSELYIFENKKSPRKKANNNSISALLRLDYVNLGHIDVYINKLEKNIELKFYVDDDKTKNVIDNHIINLHKKIISYDYNIMGLTVINNNKNFDFVKDFMKRKSDNKSVKRYTFDMRV</sequence>
<organism evidence="1 2">
    <name type="scientific">Vallitalea longa</name>
    <dbReference type="NCBI Taxonomy" id="2936439"/>
    <lineage>
        <taxon>Bacteria</taxon>
        <taxon>Bacillati</taxon>
        <taxon>Bacillota</taxon>
        <taxon>Clostridia</taxon>
        <taxon>Lachnospirales</taxon>
        <taxon>Vallitaleaceae</taxon>
        <taxon>Vallitalea</taxon>
    </lineage>
</organism>
<keyword evidence="2" id="KW-1185">Reference proteome</keyword>
<proteinExistence type="predicted"/>
<evidence type="ECO:0000313" key="2">
    <source>
        <dbReference type="Proteomes" id="UP001144256"/>
    </source>
</evidence>
<dbReference type="RefSeq" id="WP_281819011.1">
    <property type="nucleotide sequence ID" value="NZ_BRLB01000020.1"/>
</dbReference>
<name>A0A9W6DHR0_9FIRM</name>